<organism evidence="2 3">
    <name type="scientific">Paenibacillus polysaccharolyticus</name>
    <dbReference type="NCBI Taxonomy" id="582692"/>
    <lineage>
        <taxon>Bacteria</taxon>
        <taxon>Bacillati</taxon>
        <taxon>Bacillota</taxon>
        <taxon>Bacilli</taxon>
        <taxon>Bacillales</taxon>
        <taxon>Paenibacillaceae</taxon>
        <taxon>Paenibacillus</taxon>
    </lineage>
</organism>
<dbReference type="RefSeq" id="WP_167375823.1">
    <property type="nucleotide sequence ID" value="NZ_FMVM01000018.1"/>
</dbReference>
<keyword evidence="3" id="KW-1185">Reference proteome</keyword>
<proteinExistence type="predicted"/>
<evidence type="ECO:0000256" key="1">
    <source>
        <dbReference type="SAM" id="MobiDB-lite"/>
    </source>
</evidence>
<dbReference type="Proteomes" id="UP000198538">
    <property type="component" value="Unassembled WGS sequence"/>
</dbReference>
<reference evidence="3" key="1">
    <citation type="submission" date="2016-10" db="EMBL/GenBank/DDBJ databases">
        <authorList>
            <person name="Varghese N."/>
            <person name="Submissions S."/>
        </authorList>
    </citation>
    <scope>NUCLEOTIDE SEQUENCE [LARGE SCALE GENOMIC DNA]</scope>
    <source>
        <strain evidence="3">BL9</strain>
    </source>
</reference>
<accession>A0A1G5KZ79</accession>
<gene>
    <name evidence="2" type="ORF">SAMN05720606_11851</name>
</gene>
<sequence length="404" mass="47000">MKILVIGNGFDLAHGLPTKYNDFLKFLSLIKAMSMYRGGILNFIEKHLNETSKVNNNIKQYIHKLITELTQEYGSIKDESLAKNVDLFFLVDKSENKVIREILDNIKGNYWYQHFVSVESYINEGWIDFESEISRVIQALEQYRIKECFDQKDIVEKGIEQTLLSVSVRENNPDTSKFKVDGKLLQKLEEDLTKLIRSLEIFLVNCVENIDIESTLPDIKNINFDKVLSFNYTNTYEKGYVSLFRPKFDFIHGKADSKHNLETNNMVLGIDEYLDSTQASKNTSFISYKKYFQRIHKETGCVYKDWIRKNNSQSSSELYIFGHSLDITDKDVLRELIEMENMKTTIFYYNKKVYSSQIANLVKVLGVDNLISRVHGENKSITFKQQQSPIKDAETPPILDEAVR</sequence>
<protein>
    <submittedName>
        <fullName evidence="2">Bacteriophage abortive infection AbiH</fullName>
    </submittedName>
</protein>
<dbReference type="Pfam" id="PF14253">
    <property type="entry name" value="AbiH"/>
    <property type="match status" value="1"/>
</dbReference>
<dbReference type="AlphaFoldDB" id="A0A1G5KZ79"/>
<feature type="region of interest" description="Disordered" evidence="1">
    <location>
        <begin position="382"/>
        <end position="404"/>
    </location>
</feature>
<evidence type="ECO:0000313" key="2">
    <source>
        <dbReference type="EMBL" id="SCZ05915.1"/>
    </source>
</evidence>
<evidence type="ECO:0000313" key="3">
    <source>
        <dbReference type="Proteomes" id="UP000198538"/>
    </source>
</evidence>
<dbReference type="InterPro" id="IPR025935">
    <property type="entry name" value="AbiH"/>
</dbReference>
<dbReference type="EMBL" id="FMVM01000018">
    <property type="protein sequence ID" value="SCZ05915.1"/>
    <property type="molecule type" value="Genomic_DNA"/>
</dbReference>
<name>A0A1G5KZ79_9BACL</name>